<keyword evidence="1" id="KW-0732">Signal</keyword>
<feature type="signal peptide" evidence="1">
    <location>
        <begin position="1"/>
        <end position="23"/>
    </location>
</feature>
<comment type="caution">
    <text evidence="3">The sequence shown here is derived from an EMBL/GenBank/DDBJ whole genome shotgun (WGS) entry which is preliminary data.</text>
</comment>
<evidence type="ECO:0000313" key="4">
    <source>
        <dbReference type="Proteomes" id="UP000004870"/>
    </source>
</evidence>
<dbReference type="AlphaFoldDB" id="C8N6R4"/>
<evidence type="ECO:0000256" key="1">
    <source>
        <dbReference type="SAM" id="SignalP"/>
    </source>
</evidence>
<gene>
    <name evidence="3" type="ORF">HMPREF0198_0190</name>
</gene>
<evidence type="ECO:0000259" key="2">
    <source>
        <dbReference type="Pfam" id="PF05433"/>
    </source>
</evidence>
<protein>
    <recommendedName>
        <fullName evidence="2">Glycine zipper 2TM domain-containing protein</fullName>
    </recommendedName>
</protein>
<keyword evidence="4" id="KW-1185">Reference proteome</keyword>
<dbReference type="STRING" id="2718.CHUV0807_0313"/>
<feature type="chain" id="PRO_5002990602" description="Glycine zipper 2TM domain-containing protein" evidence="1">
    <location>
        <begin position="24"/>
        <end position="168"/>
    </location>
</feature>
<dbReference type="Pfam" id="PF05433">
    <property type="entry name" value="Rick_17kDa_Anti"/>
    <property type="match status" value="1"/>
</dbReference>
<proteinExistence type="predicted"/>
<dbReference type="InterPro" id="IPR008816">
    <property type="entry name" value="Gly_zipper_2TM_dom"/>
</dbReference>
<dbReference type="GO" id="GO:0019867">
    <property type="term" value="C:outer membrane"/>
    <property type="evidence" value="ECO:0007669"/>
    <property type="project" value="InterPro"/>
</dbReference>
<dbReference type="RefSeq" id="WP_004139128.1">
    <property type="nucleotide sequence ID" value="NZ_GG694025.1"/>
</dbReference>
<evidence type="ECO:0000313" key="3">
    <source>
        <dbReference type="EMBL" id="EEV89721.1"/>
    </source>
</evidence>
<dbReference type="PROSITE" id="PS51257">
    <property type="entry name" value="PROKAR_LIPOPROTEIN"/>
    <property type="match status" value="1"/>
</dbReference>
<dbReference type="GeneID" id="84789226"/>
<feature type="domain" description="Glycine zipper 2TM" evidence="2">
    <location>
        <begin position="84"/>
        <end position="123"/>
    </location>
</feature>
<dbReference type="HOGENOM" id="CLU_1607884_0_0_6"/>
<dbReference type="Proteomes" id="UP000004870">
    <property type="component" value="Unassembled WGS sequence"/>
</dbReference>
<accession>C8N6R4</accession>
<dbReference type="OrthoDB" id="7068892at2"/>
<name>C8N6R4_CARH6</name>
<organism evidence="3 4">
    <name type="scientific">Cardiobacterium hominis (strain ATCC 15826 / DSM 8339 / NCTC 10426 / 6573)</name>
    <dbReference type="NCBI Taxonomy" id="638300"/>
    <lineage>
        <taxon>Bacteria</taxon>
        <taxon>Pseudomonadati</taxon>
        <taxon>Pseudomonadota</taxon>
        <taxon>Gammaproteobacteria</taxon>
        <taxon>Cardiobacteriales</taxon>
        <taxon>Cardiobacteriaceae</taxon>
        <taxon>Cardiobacterium</taxon>
    </lineage>
</organism>
<sequence>MKKYKNGALALALVLAVSLSACGINHGDRMDYNLINSIQRGVTTEAQIRSMFGEPVSVQTNQKLGIKKLVYAYRNDDSMKKSAAGLGGALLGGLLGSQIGGGTGEAIATGVGGAAGGLIGDNMVTAREESQMLEVDISLATGKVSDYNFTEEKNRTQSWGVNKGVSPL</sequence>
<dbReference type="EMBL" id="ACKY01000010">
    <property type="protein sequence ID" value="EEV89721.1"/>
    <property type="molecule type" value="Genomic_DNA"/>
</dbReference>
<reference evidence="3 4" key="1">
    <citation type="submission" date="2009-08" db="EMBL/GenBank/DDBJ databases">
        <authorList>
            <person name="Qin X."/>
            <person name="Bachman B."/>
            <person name="Battles P."/>
            <person name="Bell A."/>
            <person name="Bess C."/>
            <person name="Bickham C."/>
            <person name="Chaboub L."/>
            <person name="Chen D."/>
            <person name="Coyle M."/>
            <person name="Deiros D.R."/>
            <person name="Dinh H."/>
            <person name="Forbes L."/>
            <person name="Fowler G."/>
            <person name="Francisco L."/>
            <person name="Fu Q."/>
            <person name="Gubbala S."/>
            <person name="Hale W."/>
            <person name="Han Y."/>
            <person name="Hemphill L."/>
            <person name="Highlander S.K."/>
            <person name="Hirani K."/>
            <person name="Hogues M."/>
            <person name="Jackson L."/>
            <person name="Jakkamsetti A."/>
            <person name="Javaid M."/>
            <person name="Jiang H."/>
            <person name="Korchina V."/>
            <person name="Kovar C."/>
            <person name="Lara F."/>
            <person name="Lee S."/>
            <person name="Mata R."/>
            <person name="Mathew T."/>
            <person name="Moen C."/>
            <person name="Morales K."/>
            <person name="Munidasa M."/>
            <person name="Nazareth L."/>
            <person name="Ngo R."/>
            <person name="Nguyen L."/>
            <person name="Okwuonu G."/>
            <person name="Ongeri F."/>
            <person name="Patil S."/>
            <person name="Petrosino J."/>
            <person name="Pham C."/>
            <person name="Pham P."/>
            <person name="Pu L.-L."/>
            <person name="Puazo M."/>
            <person name="Raj R."/>
            <person name="Reid J."/>
            <person name="Rouhana J."/>
            <person name="Saada N."/>
            <person name="Shang Y."/>
            <person name="Simmons D."/>
            <person name="Thornton R."/>
            <person name="Warren J."/>
            <person name="Weissenberger G."/>
            <person name="Zhang J."/>
            <person name="Zhang L."/>
            <person name="Zhou C."/>
            <person name="Zhu D."/>
            <person name="Muzny D."/>
            <person name="Worley K."/>
            <person name="Gibbs R."/>
        </authorList>
    </citation>
    <scope>NUCLEOTIDE SEQUENCE [LARGE SCALE GENOMIC DNA]</scope>
    <source>
        <strain evidence="4">ATCC 15826 / DSM 8339 / NCTC 10426 / 6573</strain>
    </source>
</reference>